<dbReference type="PROSITE" id="PS50097">
    <property type="entry name" value="BTB"/>
    <property type="match status" value="1"/>
</dbReference>
<protein>
    <recommendedName>
        <fullName evidence="2">BTB domain-containing protein</fullName>
    </recommendedName>
</protein>
<reference evidence="3" key="1">
    <citation type="submission" date="2023-06" db="EMBL/GenBank/DDBJ databases">
        <title>Conoideocrella luteorostrata (Hypocreales: Clavicipitaceae), a potential biocontrol fungus for elongate hemlock scale in United States Christmas tree production areas.</title>
        <authorList>
            <person name="Barrett H."/>
            <person name="Lovett B."/>
            <person name="Macias A.M."/>
            <person name="Stajich J.E."/>
            <person name="Kasson M.T."/>
        </authorList>
    </citation>
    <scope>NUCLEOTIDE SEQUENCE</scope>
    <source>
        <strain evidence="3">ARSEF 14590</strain>
    </source>
</reference>
<dbReference type="InterPro" id="IPR011333">
    <property type="entry name" value="SKP1/BTB/POZ_sf"/>
</dbReference>
<evidence type="ECO:0000313" key="3">
    <source>
        <dbReference type="EMBL" id="KAK2590526.1"/>
    </source>
</evidence>
<dbReference type="EMBL" id="JASWJB010000427">
    <property type="protein sequence ID" value="KAK2590526.1"/>
    <property type="molecule type" value="Genomic_DNA"/>
</dbReference>
<comment type="caution">
    <text evidence="3">The sequence shown here is derived from an EMBL/GenBank/DDBJ whole genome shotgun (WGS) entry which is preliminary data.</text>
</comment>
<name>A0AAJ0CGZ2_9HYPO</name>
<dbReference type="SUPFAM" id="SSF54695">
    <property type="entry name" value="POZ domain"/>
    <property type="match status" value="1"/>
</dbReference>
<feature type="domain" description="BTB" evidence="2">
    <location>
        <begin position="70"/>
        <end position="138"/>
    </location>
</feature>
<feature type="region of interest" description="Disordered" evidence="1">
    <location>
        <begin position="13"/>
        <end position="40"/>
    </location>
</feature>
<sequence>MPPTDVHPAFEMAAAAQQGGDVDMTTGEVPDGAGPADDPVPDDQVDLKTTNQTIEPARETFMSYLASPIITLVVGQDDSQSPLTAHQGLLSKSPYFAEICRQFVDDDSPRQIKLLSEDAATVGSFLEYLYTNEYFPKKVPGQRSLENDPEMPAVDDTGVHLLKHARVYTLAEKFGVPELKKLSTSKIHCIDSTARGELAYARYVYAHTSNEDKKVRAPIASFWAARSHALRAEAEEEFKSLCLEYPQFGYDVLSTFTFTFSVLRLLLCKCANWGAGAPFFFYSACFG</sequence>
<proteinExistence type="predicted"/>
<gene>
    <name evidence="3" type="ORF">QQS21_011793</name>
</gene>
<accession>A0AAJ0CGZ2</accession>
<dbReference type="Gene3D" id="3.30.710.10">
    <property type="entry name" value="Potassium Channel Kv1.1, Chain A"/>
    <property type="match status" value="1"/>
</dbReference>
<dbReference type="PANTHER" id="PTHR47843:SF3">
    <property type="entry name" value="BTB DOMAIN-CONTAINING PROTEIN"/>
    <property type="match status" value="1"/>
</dbReference>
<dbReference type="AlphaFoldDB" id="A0AAJ0CGZ2"/>
<dbReference type="CDD" id="cd18186">
    <property type="entry name" value="BTB_POZ_ZBTB_KLHL-like"/>
    <property type="match status" value="1"/>
</dbReference>
<evidence type="ECO:0000256" key="1">
    <source>
        <dbReference type="SAM" id="MobiDB-lite"/>
    </source>
</evidence>
<evidence type="ECO:0000259" key="2">
    <source>
        <dbReference type="PROSITE" id="PS50097"/>
    </source>
</evidence>
<dbReference type="Proteomes" id="UP001251528">
    <property type="component" value="Unassembled WGS sequence"/>
</dbReference>
<keyword evidence="4" id="KW-1185">Reference proteome</keyword>
<evidence type="ECO:0000313" key="4">
    <source>
        <dbReference type="Proteomes" id="UP001251528"/>
    </source>
</evidence>
<dbReference type="PANTHER" id="PTHR47843">
    <property type="entry name" value="BTB DOMAIN-CONTAINING PROTEIN-RELATED"/>
    <property type="match status" value="1"/>
</dbReference>
<organism evidence="3 4">
    <name type="scientific">Conoideocrella luteorostrata</name>
    <dbReference type="NCBI Taxonomy" id="1105319"/>
    <lineage>
        <taxon>Eukaryota</taxon>
        <taxon>Fungi</taxon>
        <taxon>Dikarya</taxon>
        <taxon>Ascomycota</taxon>
        <taxon>Pezizomycotina</taxon>
        <taxon>Sordariomycetes</taxon>
        <taxon>Hypocreomycetidae</taxon>
        <taxon>Hypocreales</taxon>
        <taxon>Clavicipitaceae</taxon>
        <taxon>Conoideocrella</taxon>
    </lineage>
</organism>
<dbReference type="InterPro" id="IPR000210">
    <property type="entry name" value="BTB/POZ_dom"/>
</dbReference>